<dbReference type="PANTHER" id="PTHR36565:SF1">
    <property type="entry name" value="UPF0332 PROTEIN TM_1000"/>
    <property type="match status" value="1"/>
</dbReference>
<dbReference type="AlphaFoldDB" id="A0A926DL63"/>
<evidence type="ECO:0000313" key="3">
    <source>
        <dbReference type="EMBL" id="MBC8540316.1"/>
    </source>
</evidence>
<dbReference type="SUPFAM" id="SSF81593">
    <property type="entry name" value="Nucleotidyltransferase substrate binding subunit/domain"/>
    <property type="match status" value="1"/>
</dbReference>
<evidence type="ECO:0000313" key="4">
    <source>
        <dbReference type="Proteomes" id="UP000611762"/>
    </source>
</evidence>
<reference evidence="3" key="1">
    <citation type="submission" date="2020-08" db="EMBL/GenBank/DDBJ databases">
        <title>Genome public.</title>
        <authorList>
            <person name="Liu C."/>
            <person name="Sun Q."/>
        </authorList>
    </citation>
    <scope>NUCLEOTIDE SEQUENCE</scope>
    <source>
        <strain evidence="3">H8</strain>
    </source>
</reference>
<dbReference type="InterPro" id="IPR052226">
    <property type="entry name" value="UPF0332_toxin"/>
</dbReference>
<accession>A0A926DL63</accession>
<comment type="similarity">
    <text evidence="1">Belongs to the UPF0332 family.</text>
</comment>
<dbReference type="EMBL" id="JACRSU010000001">
    <property type="protein sequence ID" value="MBC8540316.1"/>
    <property type="molecule type" value="Genomic_DNA"/>
</dbReference>
<comment type="caution">
    <text evidence="3">The sequence shown here is derived from an EMBL/GenBank/DDBJ whole genome shotgun (WGS) entry which is preliminary data.</text>
</comment>
<sequence>METKRDLSQYRLEQAEQCLKSAKILLDSNDYKGAANRSYYCVFHCMRSILALEGTDFKKHSGLIAYFRKEYIKTGKLNVALSDIITDVFQIRTESDYDDYYVVNKADVEEQIKNAEYFIQQTKEYLEGLT</sequence>
<dbReference type="PANTHER" id="PTHR36565">
    <property type="entry name" value="UPF0332 PROTEIN TM_1000"/>
    <property type="match status" value="1"/>
</dbReference>
<dbReference type="RefSeq" id="WP_249311420.1">
    <property type="nucleotide sequence ID" value="NZ_JACRSU010000001.1"/>
</dbReference>
<protein>
    <submittedName>
        <fullName evidence="3">HEPN domain-containing protein</fullName>
    </submittedName>
</protein>
<keyword evidence="4" id="KW-1185">Reference proteome</keyword>
<dbReference type="Pfam" id="PF05168">
    <property type="entry name" value="HEPN"/>
    <property type="match status" value="1"/>
</dbReference>
<evidence type="ECO:0000259" key="2">
    <source>
        <dbReference type="Pfam" id="PF05168"/>
    </source>
</evidence>
<proteinExistence type="inferred from homology"/>
<dbReference type="InterPro" id="IPR007842">
    <property type="entry name" value="HEPN_dom"/>
</dbReference>
<evidence type="ECO:0000256" key="1">
    <source>
        <dbReference type="ARBA" id="ARBA00038248"/>
    </source>
</evidence>
<dbReference type="Gene3D" id="1.20.120.330">
    <property type="entry name" value="Nucleotidyltransferases domain 2"/>
    <property type="match status" value="1"/>
</dbReference>
<gene>
    <name evidence="3" type="ORF">H8698_04930</name>
</gene>
<dbReference type="Proteomes" id="UP000611762">
    <property type="component" value="Unassembled WGS sequence"/>
</dbReference>
<name>A0A926DL63_9FIRM</name>
<organism evidence="3 4">
    <name type="scientific">Congzhengia minquanensis</name>
    <dbReference type="NCBI Taxonomy" id="2763657"/>
    <lineage>
        <taxon>Bacteria</taxon>
        <taxon>Bacillati</taxon>
        <taxon>Bacillota</taxon>
        <taxon>Clostridia</taxon>
        <taxon>Eubacteriales</taxon>
        <taxon>Oscillospiraceae</taxon>
        <taxon>Congzhengia</taxon>
    </lineage>
</organism>
<feature type="domain" description="HEPN" evidence="2">
    <location>
        <begin position="9"/>
        <end position="123"/>
    </location>
</feature>